<keyword evidence="1" id="KW-0004">4Fe-4S</keyword>
<accession>A0ABU7K1M7</accession>
<dbReference type="InterPro" id="IPR051329">
    <property type="entry name" value="NIR_SIR_4Fe-4S"/>
</dbReference>
<feature type="region of interest" description="Disordered" evidence="7">
    <location>
        <begin position="1"/>
        <end position="20"/>
    </location>
</feature>
<evidence type="ECO:0000313" key="9">
    <source>
        <dbReference type="EMBL" id="MEE2036155.1"/>
    </source>
</evidence>
<dbReference type="SUPFAM" id="SSF56014">
    <property type="entry name" value="Nitrite and sulphite reductase 4Fe-4S domain-like"/>
    <property type="match status" value="1"/>
</dbReference>
<evidence type="ECO:0000256" key="5">
    <source>
        <dbReference type="ARBA" id="ARBA00023004"/>
    </source>
</evidence>
<dbReference type="PANTHER" id="PTHR32439:SF9">
    <property type="entry name" value="BLR3264 PROTEIN"/>
    <property type="match status" value="1"/>
</dbReference>
<evidence type="ECO:0000256" key="4">
    <source>
        <dbReference type="ARBA" id="ARBA00023002"/>
    </source>
</evidence>
<evidence type="ECO:0000256" key="2">
    <source>
        <dbReference type="ARBA" id="ARBA00022617"/>
    </source>
</evidence>
<evidence type="ECO:0000313" key="10">
    <source>
        <dbReference type="Proteomes" id="UP001356095"/>
    </source>
</evidence>
<gene>
    <name evidence="9" type="ORF">Q8791_02830</name>
</gene>
<dbReference type="InterPro" id="IPR005117">
    <property type="entry name" value="NiRdtase/SiRdtase_haem-b_fer"/>
</dbReference>
<dbReference type="InterPro" id="IPR036136">
    <property type="entry name" value="Nit/Sulf_reduc_fer-like_dom_sf"/>
</dbReference>
<comment type="caution">
    <text evidence="9">The sequence shown here is derived from an EMBL/GenBank/DDBJ whole genome shotgun (WGS) entry which is preliminary data.</text>
</comment>
<keyword evidence="6" id="KW-0411">Iron-sulfur</keyword>
<sequence>MSPAGSPPSTRRTRRDRCPGVLRPWPAEDGLLVRLRLIGGRIGASSLLALAAVADRYGTGRIHVTGRANLQLRALPGDAGRLGPEVVRALAETGLLPSPSHELVRNVMVSPGTGTGAVPADPGGTVPGGGRADLRPVASELDTMLCSVPRRADLPGRFLFVLDDGRGDLIDHPCDLGIVALDRSVAQLRFGEHWGPLVPIDEAPAALLRLADGFLERSGEGPAAPWHVAELPAPLTGPEVPDRRLPSPAPPLPYGPLPGGARHVRVPDEGLDRPAAEALAEEALAAEPGELFVTPWRGVLVPGSPASRTGEAR</sequence>
<dbReference type="EMBL" id="JAUZMY010000002">
    <property type="protein sequence ID" value="MEE2036155.1"/>
    <property type="molecule type" value="Genomic_DNA"/>
</dbReference>
<dbReference type="Gene3D" id="3.90.480.20">
    <property type="match status" value="1"/>
</dbReference>
<dbReference type="PANTHER" id="PTHR32439">
    <property type="entry name" value="FERREDOXIN--NITRITE REDUCTASE, CHLOROPLASTIC"/>
    <property type="match status" value="1"/>
</dbReference>
<evidence type="ECO:0000256" key="7">
    <source>
        <dbReference type="SAM" id="MobiDB-lite"/>
    </source>
</evidence>
<keyword evidence="4" id="KW-0560">Oxidoreductase</keyword>
<feature type="domain" description="Nitrite/Sulfite reductase ferredoxin-like" evidence="8">
    <location>
        <begin position="29"/>
        <end position="77"/>
    </location>
</feature>
<dbReference type="SUPFAM" id="SSF55124">
    <property type="entry name" value="Nitrite/Sulfite reductase N-terminal domain-like"/>
    <property type="match status" value="1"/>
</dbReference>
<protein>
    <submittedName>
        <fullName evidence="9">Nitrite reductase</fullName>
    </submittedName>
</protein>
<proteinExistence type="predicted"/>
<reference evidence="9 10" key="1">
    <citation type="submission" date="2023-08" db="EMBL/GenBank/DDBJ databases">
        <authorList>
            <person name="Girao M."/>
            <person name="Carvalho M.F."/>
        </authorList>
    </citation>
    <scope>NUCLEOTIDE SEQUENCE [LARGE SCALE GENOMIC DNA]</scope>
    <source>
        <strain evidence="9 10">CT-R113</strain>
    </source>
</reference>
<organism evidence="9 10">
    <name type="scientific">Nocardiopsis codii</name>
    <dbReference type="NCBI Taxonomy" id="3065942"/>
    <lineage>
        <taxon>Bacteria</taxon>
        <taxon>Bacillati</taxon>
        <taxon>Actinomycetota</taxon>
        <taxon>Actinomycetes</taxon>
        <taxon>Streptosporangiales</taxon>
        <taxon>Nocardiopsidaceae</taxon>
        <taxon>Nocardiopsis</taxon>
    </lineage>
</organism>
<dbReference type="RefSeq" id="WP_330089960.1">
    <property type="nucleotide sequence ID" value="NZ_JAUZMY010000002.1"/>
</dbReference>
<dbReference type="Proteomes" id="UP001356095">
    <property type="component" value="Unassembled WGS sequence"/>
</dbReference>
<keyword evidence="10" id="KW-1185">Reference proteome</keyword>
<keyword evidence="5" id="KW-0408">Iron</keyword>
<keyword evidence="2" id="KW-0349">Heme</keyword>
<dbReference type="InterPro" id="IPR045854">
    <property type="entry name" value="NO2/SO3_Rdtase_4Fe4S_sf"/>
</dbReference>
<evidence type="ECO:0000256" key="6">
    <source>
        <dbReference type="ARBA" id="ARBA00023014"/>
    </source>
</evidence>
<keyword evidence="3" id="KW-0479">Metal-binding</keyword>
<name>A0ABU7K1M7_9ACTN</name>
<evidence type="ECO:0000256" key="3">
    <source>
        <dbReference type="ARBA" id="ARBA00022723"/>
    </source>
</evidence>
<evidence type="ECO:0000256" key="1">
    <source>
        <dbReference type="ARBA" id="ARBA00022485"/>
    </source>
</evidence>
<dbReference type="Pfam" id="PF03460">
    <property type="entry name" value="NIR_SIR_ferr"/>
    <property type="match status" value="1"/>
</dbReference>
<evidence type="ECO:0000259" key="8">
    <source>
        <dbReference type="Pfam" id="PF03460"/>
    </source>
</evidence>